<evidence type="ECO:0000256" key="4">
    <source>
        <dbReference type="ARBA" id="ARBA00022729"/>
    </source>
</evidence>
<reference evidence="12" key="1">
    <citation type="submission" date="2025-08" db="UniProtKB">
        <authorList>
            <consortium name="Ensembl"/>
        </authorList>
    </citation>
    <scope>IDENTIFICATION</scope>
</reference>
<proteinExistence type="predicted"/>
<protein>
    <submittedName>
        <fullName evidence="12">Glycoprotein Ib platelet subunit beta</fullName>
    </submittedName>
</protein>
<keyword evidence="7 9" id="KW-0472">Membrane</keyword>
<keyword evidence="8" id="KW-1015">Disulfide bond</keyword>
<keyword evidence="5" id="KW-0130">Cell adhesion</keyword>
<feature type="chain" id="PRO_5017376762" evidence="10">
    <location>
        <begin position="24"/>
        <end position="216"/>
    </location>
</feature>
<keyword evidence="13" id="KW-1185">Reference proteome</keyword>
<evidence type="ECO:0000256" key="9">
    <source>
        <dbReference type="SAM" id="Phobius"/>
    </source>
</evidence>
<feature type="signal peptide" evidence="10">
    <location>
        <begin position="1"/>
        <end position="23"/>
    </location>
</feature>
<comment type="subcellular location">
    <subcellularLocation>
        <location evidence="1">Membrane</location>
        <topology evidence="1">Single-pass membrane protein</topology>
    </subcellularLocation>
</comment>
<feature type="transmembrane region" description="Helical" evidence="9">
    <location>
        <begin position="152"/>
        <end position="172"/>
    </location>
</feature>
<dbReference type="PANTHER" id="PTHR22650:SF7">
    <property type="entry name" value="PLATELET GLYCOPROTEIN IB BETA CHAIN"/>
    <property type="match status" value="1"/>
</dbReference>
<accession>A0A3B3QU20</accession>
<keyword evidence="4 10" id="KW-0732">Signal</keyword>
<organism evidence="12 13">
    <name type="scientific">Paramormyrops kingsleyae</name>
    <dbReference type="NCBI Taxonomy" id="1676925"/>
    <lineage>
        <taxon>Eukaryota</taxon>
        <taxon>Metazoa</taxon>
        <taxon>Chordata</taxon>
        <taxon>Craniata</taxon>
        <taxon>Vertebrata</taxon>
        <taxon>Euteleostomi</taxon>
        <taxon>Actinopterygii</taxon>
        <taxon>Neopterygii</taxon>
        <taxon>Teleostei</taxon>
        <taxon>Osteoglossocephala</taxon>
        <taxon>Osteoglossomorpha</taxon>
        <taxon>Osteoglossiformes</taxon>
        <taxon>Mormyridae</taxon>
        <taxon>Paramormyrops</taxon>
    </lineage>
</organism>
<evidence type="ECO:0000313" key="12">
    <source>
        <dbReference type="Ensembl" id="ENSPKIP00000009618.1"/>
    </source>
</evidence>
<feature type="domain" description="LRRCT" evidence="11">
    <location>
        <begin position="87"/>
        <end position="140"/>
    </location>
</feature>
<dbReference type="InterPro" id="IPR032675">
    <property type="entry name" value="LRR_dom_sf"/>
</dbReference>
<keyword evidence="6 9" id="KW-1133">Transmembrane helix</keyword>
<dbReference type="STRING" id="1676925.ENSPKIP00000009618"/>
<keyword evidence="3 9" id="KW-0812">Transmembrane</keyword>
<evidence type="ECO:0000256" key="1">
    <source>
        <dbReference type="ARBA" id="ARBA00004167"/>
    </source>
</evidence>
<evidence type="ECO:0000256" key="10">
    <source>
        <dbReference type="SAM" id="SignalP"/>
    </source>
</evidence>
<dbReference type="Proteomes" id="UP000261540">
    <property type="component" value="Unplaced"/>
</dbReference>
<dbReference type="SUPFAM" id="SSF52058">
    <property type="entry name" value="L domain-like"/>
    <property type="match status" value="1"/>
</dbReference>
<name>A0A3B3QU20_9TELE</name>
<dbReference type="InterPro" id="IPR052313">
    <property type="entry name" value="GPIb-IX-V_Complex"/>
</dbReference>
<evidence type="ECO:0000256" key="5">
    <source>
        <dbReference type="ARBA" id="ARBA00022889"/>
    </source>
</evidence>
<evidence type="ECO:0000256" key="3">
    <source>
        <dbReference type="ARBA" id="ARBA00022692"/>
    </source>
</evidence>
<evidence type="ECO:0000256" key="2">
    <source>
        <dbReference type="ARBA" id="ARBA00022614"/>
    </source>
</evidence>
<evidence type="ECO:0000259" key="11">
    <source>
        <dbReference type="SMART" id="SM00082"/>
    </source>
</evidence>
<keyword evidence="2" id="KW-0433">Leucine-rich repeat</keyword>
<dbReference type="PANTHER" id="PTHR22650">
    <property type="entry name" value="GLYCOPROTEIN IB BETA"/>
    <property type="match status" value="1"/>
</dbReference>
<dbReference type="GeneTree" id="ENSGT00530000064244"/>
<dbReference type="Ensembl" id="ENSPKIT00000033730.1">
    <property type="protein sequence ID" value="ENSPKIP00000009618.1"/>
    <property type="gene ID" value="ENSPKIG00000024663.1"/>
</dbReference>
<evidence type="ECO:0000256" key="6">
    <source>
        <dbReference type="ARBA" id="ARBA00022989"/>
    </source>
</evidence>
<dbReference type="Gene3D" id="3.80.10.10">
    <property type="entry name" value="Ribonuclease Inhibitor"/>
    <property type="match status" value="1"/>
</dbReference>
<sequence>MKISYPYLSQLLYLLLPLLVTEGCPSVCSCSRGYVDCSGRMLRGSNLPNAFPPDSREIHLHDNQLTSLPNGLLDHMLALHSVSLYGNPWVCDCGVLYLRSWLLRQENRKNYRNITCSSPPGLQGRLVMYLAEEEVLESCRYWYCSLALASQVSLFIFIVLQAILLASIIFFLRRFEKLSREARRTVQESFAGDDGGNGEEYVPLKGLPETGITCTL</sequence>
<dbReference type="AlphaFoldDB" id="A0A3B3QU20"/>
<dbReference type="SMART" id="SM00082">
    <property type="entry name" value="LRRCT"/>
    <property type="match status" value="1"/>
</dbReference>
<evidence type="ECO:0000256" key="7">
    <source>
        <dbReference type="ARBA" id="ARBA00023136"/>
    </source>
</evidence>
<evidence type="ECO:0000256" key="8">
    <source>
        <dbReference type="ARBA" id="ARBA00023157"/>
    </source>
</evidence>
<reference evidence="12" key="2">
    <citation type="submission" date="2025-09" db="UniProtKB">
        <authorList>
            <consortium name="Ensembl"/>
        </authorList>
    </citation>
    <scope>IDENTIFICATION</scope>
</reference>
<dbReference type="InterPro" id="IPR000483">
    <property type="entry name" value="Cys-rich_flank_reg_C"/>
</dbReference>
<evidence type="ECO:0000313" key="13">
    <source>
        <dbReference type="Proteomes" id="UP000261540"/>
    </source>
</evidence>